<gene>
    <name evidence="5" type="ORF">CF15_00830</name>
</gene>
<keyword evidence="3" id="KW-0378">Hydrolase</keyword>
<evidence type="ECO:0000256" key="3">
    <source>
        <dbReference type="ARBA" id="ARBA00022801"/>
    </source>
</evidence>
<evidence type="ECO:0000313" key="5">
    <source>
        <dbReference type="EMBL" id="KSW11434.1"/>
    </source>
</evidence>
<keyword evidence="4" id="KW-0862">Zinc</keyword>
<name>A0A0V8RU19_PYROC</name>
<organism evidence="5 6">
    <name type="scientific">Pyrodictium occultum</name>
    <dbReference type="NCBI Taxonomy" id="2309"/>
    <lineage>
        <taxon>Archaea</taxon>
        <taxon>Thermoproteota</taxon>
        <taxon>Thermoprotei</taxon>
        <taxon>Desulfurococcales</taxon>
        <taxon>Pyrodictiaceae</taxon>
        <taxon>Pyrodictium</taxon>
    </lineage>
</organism>
<dbReference type="GO" id="GO:0016811">
    <property type="term" value="F:hydrolase activity, acting on carbon-nitrogen (but not peptide) bonds, in linear amides"/>
    <property type="evidence" value="ECO:0007669"/>
    <property type="project" value="TreeGrafter"/>
</dbReference>
<dbReference type="SUPFAM" id="SSF102215">
    <property type="entry name" value="Creatininase"/>
    <property type="match status" value="1"/>
</dbReference>
<dbReference type="PANTHER" id="PTHR35005:SF1">
    <property type="entry name" value="2-AMINO-5-FORMYLAMINO-6-RIBOSYLAMINOPYRIMIDIN-4(3H)-ONE 5'-MONOPHOSPHATE DEFORMYLASE"/>
    <property type="match status" value="1"/>
</dbReference>
<reference evidence="5 6" key="1">
    <citation type="submission" date="2015-11" db="EMBL/GenBank/DDBJ databases">
        <title>Genome sequence of Pyrodictium occultum PL-19, a marine hyperthermophilic archaeon isolated from Volcano, Italy.</title>
        <authorList>
            <person name="Utturkar S."/>
            <person name="Huber H."/>
            <person name="Leptihn S."/>
            <person name="Brown S."/>
            <person name="Stetter K.O."/>
            <person name="Podar M."/>
        </authorList>
    </citation>
    <scope>NUCLEOTIDE SEQUENCE [LARGE SCALE GENOMIC DNA]</scope>
    <source>
        <strain evidence="5 6">PL-19</strain>
    </source>
</reference>
<comment type="cofactor">
    <cofactor evidence="1">
        <name>Zn(2+)</name>
        <dbReference type="ChEBI" id="CHEBI:29105"/>
    </cofactor>
</comment>
<dbReference type="Proteomes" id="UP000053352">
    <property type="component" value="Unassembled WGS sequence"/>
</dbReference>
<evidence type="ECO:0000256" key="1">
    <source>
        <dbReference type="ARBA" id="ARBA00001947"/>
    </source>
</evidence>
<accession>A0A0V8RU19</accession>
<dbReference type="RefSeq" id="WP_058370107.1">
    <property type="nucleotide sequence ID" value="NZ_LNTB01000001.1"/>
</dbReference>
<evidence type="ECO:0000313" key="6">
    <source>
        <dbReference type="Proteomes" id="UP000053352"/>
    </source>
</evidence>
<dbReference type="InterPro" id="IPR003785">
    <property type="entry name" value="Creatininase/forma_Hydrolase"/>
</dbReference>
<dbReference type="STRING" id="2309.CF15_00830"/>
<dbReference type="GO" id="GO:0009231">
    <property type="term" value="P:riboflavin biosynthetic process"/>
    <property type="evidence" value="ECO:0007669"/>
    <property type="project" value="TreeGrafter"/>
</dbReference>
<dbReference type="AlphaFoldDB" id="A0A0V8RU19"/>
<keyword evidence="6" id="KW-1185">Reference proteome</keyword>
<evidence type="ECO:0008006" key="7">
    <source>
        <dbReference type="Google" id="ProtNLM"/>
    </source>
</evidence>
<keyword evidence="2" id="KW-0479">Metal-binding</keyword>
<sequence length="230" mass="24804">MAALLELLGPGERVELVVQPIASIENHGVLPLGSDLLIARCVAERLRLPRGAAVAPPIPYSTAMEHEGFRVSLSPETFIRYLVEAGSSILQGARSLVFAVFHGGAFHAAYLAARVLRGRGHDAYLFNFWDTVSRALGREALIHADCVEASILLACGHSKGVKPVEELGEECLRSSPGFQPWVARDVPGIYPAEPVPASRRLGERLLGEAVTRLEELVESILGRRRASSPG</sequence>
<dbReference type="PANTHER" id="PTHR35005">
    <property type="entry name" value="3-DEHYDRO-SCYLLO-INOSOSE HYDROLASE"/>
    <property type="match status" value="1"/>
</dbReference>
<evidence type="ECO:0000256" key="4">
    <source>
        <dbReference type="ARBA" id="ARBA00022833"/>
    </source>
</evidence>
<dbReference type="InterPro" id="IPR024087">
    <property type="entry name" value="Creatininase-like_sf"/>
</dbReference>
<dbReference type="Pfam" id="PF02633">
    <property type="entry name" value="Creatininase"/>
    <property type="match status" value="1"/>
</dbReference>
<protein>
    <recommendedName>
        <fullName evidence="7">Creatininase</fullName>
    </recommendedName>
</protein>
<dbReference type="EMBL" id="LNTB01000001">
    <property type="protein sequence ID" value="KSW11434.1"/>
    <property type="molecule type" value="Genomic_DNA"/>
</dbReference>
<evidence type="ECO:0000256" key="2">
    <source>
        <dbReference type="ARBA" id="ARBA00022723"/>
    </source>
</evidence>
<proteinExistence type="predicted"/>
<dbReference type="OrthoDB" id="46121at2157"/>
<dbReference type="GO" id="GO:0046872">
    <property type="term" value="F:metal ion binding"/>
    <property type="evidence" value="ECO:0007669"/>
    <property type="project" value="UniProtKB-KW"/>
</dbReference>
<dbReference type="Gene3D" id="3.40.50.10310">
    <property type="entry name" value="Creatininase"/>
    <property type="match status" value="1"/>
</dbReference>
<comment type="caution">
    <text evidence="5">The sequence shown here is derived from an EMBL/GenBank/DDBJ whole genome shotgun (WGS) entry which is preliminary data.</text>
</comment>